<organism evidence="8">
    <name type="scientific">Gammatorquevirus 019B</name>
    <dbReference type="NCBI Taxonomy" id="3163419"/>
    <lineage>
        <taxon>Viruses</taxon>
        <taxon>Monodnaviria</taxon>
        <taxon>Shotokuvirae</taxon>
        <taxon>Commensaviricota</taxon>
        <taxon>Cardeaviricetes</taxon>
        <taxon>Sanitavirales</taxon>
        <taxon>Anelloviridae</taxon>
        <taxon>Gammatorquevirus</taxon>
    </lineage>
</organism>
<dbReference type="InterPro" id="IPR004219">
    <property type="entry name" value="TTvirus_Unk"/>
</dbReference>
<comment type="subcellular location">
    <subcellularLocation>
        <location evidence="1 6">Virion</location>
    </subcellularLocation>
</comment>
<evidence type="ECO:0000256" key="7">
    <source>
        <dbReference type="SAM" id="MobiDB-lite"/>
    </source>
</evidence>
<proteinExistence type="inferred from homology"/>
<keyword evidence="3 6" id="KW-1140">T=1 icosahedral capsid protein</keyword>
<comment type="function">
    <text evidence="6">Self-assembles to form an icosahedral capsid.</text>
</comment>
<dbReference type="EMBL" id="PP857107">
    <property type="protein sequence ID" value="XBU06654.1"/>
    <property type="molecule type" value="Genomic_DNA"/>
</dbReference>
<dbReference type="Pfam" id="PF02956">
    <property type="entry name" value="TT_ORF1"/>
    <property type="match status" value="1"/>
</dbReference>
<dbReference type="GO" id="GO:0039615">
    <property type="term" value="C:T=1 icosahedral viral capsid"/>
    <property type="evidence" value="ECO:0007669"/>
    <property type="project" value="UniProtKB-UniRule"/>
</dbReference>
<name>A0AAU7ST04_9VIRU</name>
<evidence type="ECO:0000256" key="5">
    <source>
        <dbReference type="ARBA" id="ARBA00022844"/>
    </source>
</evidence>
<keyword evidence="4 6" id="KW-0167">Capsid protein</keyword>
<evidence type="ECO:0000256" key="6">
    <source>
        <dbReference type="RuleBase" id="RU361230"/>
    </source>
</evidence>
<evidence type="ECO:0000256" key="4">
    <source>
        <dbReference type="ARBA" id="ARBA00022561"/>
    </source>
</evidence>
<evidence type="ECO:0000313" key="8">
    <source>
        <dbReference type="EMBL" id="XBU06654.1"/>
    </source>
</evidence>
<comment type="similarity">
    <text evidence="2 6">Belongs to the anelloviridae capsid protein family.</text>
</comment>
<evidence type="ECO:0000256" key="3">
    <source>
        <dbReference type="ARBA" id="ARBA00022431"/>
    </source>
</evidence>
<evidence type="ECO:0000256" key="2">
    <source>
        <dbReference type="ARBA" id="ARBA00006131"/>
    </source>
</evidence>
<protein>
    <recommendedName>
        <fullName evidence="6">Capsid protein</fullName>
    </recommendedName>
</protein>
<keyword evidence="5 6" id="KW-0946">Virion</keyword>
<feature type="region of interest" description="Disordered" evidence="7">
    <location>
        <begin position="34"/>
        <end position="56"/>
    </location>
</feature>
<evidence type="ECO:0000256" key="1">
    <source>
        <dbReference type="ARBA" id="ARBA00004328"/>
    </source>
</evidence>
<reference evidence="8" key="1">
    <citation type="submission" date="2024-05" db="EMBL/GenBank/DDBJ databases">
        <authorList>
            <person name="Laubscher F."/>
            <person name="Chudzinski V."/>
            <person name="Cordey S."/>
            <person name="Hosszu-Fellous K."/>
            <person name="Kaiser L."/>
        </authorList>
    </citation>
    <scope>NUCLEOTIDE SEQUENCE</scope>
    <source>
        <strain evidence="8">1212D4-7</strain>
    </source>
</reference>
<accession>A0AAU7ST04</accession>
<sequence length="664" mass="79021">MPFWWRRRRRFWWGKGYRRPTYKRRYKRRKLYRRRRPYRTTRRRRGRRRYRKRKKVRRKKQTLNVRQWQPDCIRLAKIKGAGVAILGAEGKQMMCYTDHKTDPTPAKAPFGGGFGVQRFTLQLLYEEHLNNNNFWTASNLYLDLCRYLRCRFTFYRHLHTDFIINYDRSPPFEFGKYTYPSTHPHVLLQSKHKRILFSKKTKENGKNKLRIYIKPPRQMISKWFFSKTFTEMPLCLIKTAAMNVNFAYLGCCNKNQELSIFYLNQKFYLNANWGAQSTQPYKPYDNTVDKYDITYTDGKTEKTESWSAPSTYDDSIDIDKGWFNSKLMRAKQIKYNQTKYAATPTNVARYNPNLDDGKGNKIYLTSTLSKSYDPPTHDKTILIEELPLWLGLYGFLSYVLKIKQDKTFLDSHCVMIKSKAILPYSQIGAYGYYLPLDQTFINGKAPYDEYLTTTMKAKWFPTVKNQMETLNAFVNCGPYIPKYADNRESNWELKYTYDFYFKFGGPQMSDKQVADPKTQKTYIVPDTVYSNVQVQNPLKQATESLLHDWDIRRGMFTRTALKRMQENLSIDTDFLTDQEEDVPKKKKRLGDAMPAPQEEIKEIKSCLQKLSEENIYQEQTEQELQQYIIFQQQQQQELKLNLLKLIQDLKQKQAELQLHTGVVL</sequence>